<dbReference type="Proteomes" id="UP000011592">
    <property type="component" value="Unassembled WGS sequence"/>
</dbReference>
<accession>L9Z146</accession>
<proteinExistence type="predicted"/>
<evidence type="ECO:0000313" key="2">
    <source>
        <dbReference type="EMBL" id="ELY80235.1"/>
    </source>
</evidence>
<comment type="caution">
    <text evidence="2">The sequence shown here is derived from an EMBL/GenBank/DDBJ whole genome shotgun (WGS) entry which is preliminary data.</text>
</comment>
<feature type="transmembrane region" description="Helical" evidence="1">
    <location>
        <begin position="78"/>
        <end position="99"/>
    </location>
</feature>
<dbReference type="PATRIC" id="fig|1230459.4.peg.1787"/>
<reference evidence="2 3" key="1">
    <citation type="journal article" date="2014" name="PLoS Genet.">
        <title>Phylogenetically driven sequencing of extremely halophilic archaea reveals strategies for static and dynamic osmo-response.</title>
        <authorList>
            <person name="Becker E.A."/>
            <person name="Seitzer P.M."/>
            <person name="Tritt A."/>
            <person name="Larsen D."/>
            <person name="Krusor M."/>
            <person name="Yao A.I."/>
            <person name="Wu D."/>
            <person name="Madern D."/>
            <person name="Eisen J.A."/>
            <person name="Darling A.E."/>
            <person name="Facciotti M.T."/>
        </authorList>
    </citation>
    <scope>NUCLEOTIDE SEQUENCE [LARGE SCALE GENOMIC DNA]</scope>
    <source>
        <strain evidence="2 3">JCM 14663</strain>
    </source>
</reference>
<name>L9Z146_9EURY</name>
<keyword evidence="1" id="KW-0812">Transmembrane</keyword>
<keyword evidence="1" id="KW-1133">Transmembrane helix</keyword>
<evidence type="ECO:0000313" key="3">
    <source>
        <dbReference type="Proteomes" id="UP000011592"/>
    </source>
</evidence>
<gene>
    <name evidence="2" type="ORF">C486_08935</name>
</gene>
<keyword evidence="3" id="KW-1185">Reference proteome</keyword>
<feature type="transmembrane region" description="Helical" evidence="1">
    <location>
        <begin position="52"/>
        <end position="71"/>
    </location>
</feature>
<protein>
    <submittedName>
        <fullName evidence="2">Uncharacterized protein</fullName>
    </submittedName>
</protein>
<dbReference type="AlphaFoldDB" id="L9Z146"/>
<keyword evidence="1" id="KW-0472">Membrane</keyword>
<dbReference type="EMBL" id="AOIJ01000047">
    <property type="protein sequence ID" value="ELY80235.1"/>
    <property type="molecule type" value="Genomic_DNA"/>
</dbReference>
<organism evidence="2 3">
    <name type="scientific">Natrinema gari JCM 14663</name>
    <dbReference type="NCBI Taxonomy" id="1230459"/>
    <lineage>
        <taxon>Archaea</taxon>
        <taxon>Methanobacteriati</taxon>
        <taxon>Methanobacteriota</taxon>
        <taxon>Stenosarchaea group</taxon>
        <taxon>Halobacteria</taxon>
        <taxon>Halobacteriales</taxon>
        <taxon>Natrialbaceae</taxon>
        <taxon>Natrinema</taxon>
    </lineage>
</organism>
<sequence>MLLAVLTAVHPLLTALRSPLTAFASLHAALLPTASVFLPSVCVREAALFPSLTPLAALFALPLLLSGFAAIEQPVKPAAVAALSTPVGLAAVFSPPIAGSGLGLVRSLAPFVRPSVAVVSVVHDVAVWIVDSGRSSIPDAARSTRWPLVVVVLRADLSRTGG</sequence>
<evidence type="ECO:0000256" key="1">
    <source>
        <dbReference type="SAM" id="Phobius"/>
    </source>
</evidence>